<feature type="transmembrane region" description="Helical" evidence="3">
    <location>
        <begin position="78"/>
        <end position="102"/>
    </location>
</feature>
<dbReference type="Proteomes" id="UP000198515">
    <property type="component" value="Unassembled WGS sequence"/>
</dbReference>
<proteinExistence type="predicted"/>
<organism evidence="5 6">
    <name type="scientific">Kosakonia oryziphila</name>
    <dbReference type="NCBI Taxonomy" id="1005667"/>
    <lineage>
        <taxon>Bacteria</taxon>
        <taxon>Pseudomonadati</taxon>
        <taxon>Pseudomonadota</taxon>
        <taxon>Gammaproteobacteria</taxon>
        <taxon>Enterobacterales</taxon>
        <taxon>Enterobacteriaceae</taxon>
        <taxon>Kosakonia</taxon>
    </lineage>
</organism>
<keyword evidence="3" id="KW-0812">Transmembrane</keyword>
<accession>A0A1C4GKR6</accession>
<name>A0A1C4GKR6_9ENTR</name>
<feature type="domain" description="OmpR/PhoB-type" evidence="4">
    <location>
        <begin position="1"/>
        <end position="41"/>
    </location>
</feature>
<evidence type="ECO:0000313" key="6">
    <source>
        <dbReference type="Proteomes" id="UP000198515"/>
    </source>
</evidence>
<dbReference type="PROSITE" id="PS51755">
    <property type="entry name" value="OMPR_PHOB"/>
    <property type="match status" value="1"/>
</dbReference>
<dbReference type="AlphaFoldDB" id="A0A1C4GKR6"/>
<keyword evidence="3" id="KW-1133">Transmembrane helix</keyword>
<dbReference type="GO" id="GO:0003677">
    <property type="term" value="F:DNA binding"/>
    <property type="evidence" value="ECO:0007669"/>
    <property type="project" value="UniProtKB-UniRule"/>
</dbReference>
<reference evidence="6" key="1">
    <citation type="submission" date="2016-08" db="EMBL/GenBank/DDBJ databases">
        <authorList>
            <person name="Varghese N."/>
            <person name="Submissions Spin"/>
        </authorList>
    </citation>
    <scope>NUCLEOTIDE SEQUENCE [LARGE SCALE GENOMIC DNA]</scope>
    <source>
        <strain evidence="6">REICA_142</strain>
    </source>
</reference>
<gene>
    <name evidence="5" type="ORF">GA0061070_10791</name>
</gene>
<dbReference type="GO" id="GO:0006355">
    <property type="term" value="P:regulation of DNA-templated transcription"/>
    <property type="evidence" value="ECO:0007669"/>
    <property type="project" value="InterPro"/>
</dbReference>
<evidence type="ECO:0000256" key="1">
    <source>
        <dbReference type="ARBA" id="ARBA00023125"/>
    </source>
</evidence>
<dbReference type="EMBL" id="FMBC01000079">
    <property type="protein sequence ID" value="SCC68798.1"/>
    <property type="molecule type" value="Genomic_DNA"/>
</dbReference>
<feature type="DNA-binding region" description="OmpR/PhoB-type" evidence="2">
    <location>
        <begin position="1"/>
        <end position="41"/>
    </location>
</feature>
<evidence type="ECO:0000256" key="3">
    <source>
        <dbReference type="SAM" id="Phobius"/>
    </source>
</evidence>
<keyword evidence="6" id="KW-1185">Reference proteome</keyword>
<dbReference type="GO" id="GO:0000160">
    <property type="term" value="P:phosphorelay signal transduction system"/>
    <property type="evidence" value="ECO:0007669"/>
    <property type="project" value="InterPro"/>
</dbReference>
<evidence type="ECO:0000259" key="4">
    <source>
        <dbReference type="PROSITE" id="PS51755"/>
    </source>
</evidence>
<evidence type="ECO:0000256" key="2">
    <source>
        <dbReference type="PROSITE-ProRule" id="PRU01091"/>
    </source>
</evidence>
<evidence type="ECO:0000313" key="5">
    <source>
        <dbReference type="EMBL" id="SCC68798.1"/>
    </source>
</evidence>
<dbReference type="InterPro" id="IPR001867">
    <property type="entry name" value="OmpR/PhoB-type_DNA-bd"/>
</dbReference>
<protein>
    <recommendedName>
        <fullName evidence="4">OmpR/PhoB-type domain-containing protein</fullName>
    </recommendedName>
</protein>
<sequence length="356" mass="40590">MSVSNNTIYQNISILRKTLVNVGLSGDLIKTVPKRGFMILSESFADFVSNSGTENNSSVTSDNKNRARRLLSKTVTPLGSFISISIILCSLSFFVAFHLTVYKKTNNLKYIYPDFYELHQYGDCHLYRNKSVRDNFFLKILLWIMGSNVASKNGGIFLTILPHHELLYCVVHLIYFPLKKMEALFASQIITIKVIIMSKVSRLKAVICISLMIASCFMGYLYAMSDRTKDGFFCTSDGSFHTQNKTLSAVINFHMQDGEGFMTLEGKYFENDNKVSNVSLQRQFSYTEKNGEYLLTQDGNDVLEVSEGDKNILKQFIADFYFTKNTGAHHTRIKKLRNNLWIFTPAPVPYFVCADY</sequence>
<keyword evidence="3" id="KW-0472">Membrane</keyword>
<keyword evidence="1 2" id="KW-0238">DNA-binding</keyword>
<feature type="transmembrane region" description="Helical" evidence="3">
    <location>
        <begin position="203"/>
        <end position="223"/>
    </location>
</feature>